<organism evidence="1 2">
    <name type="scientific">Burkholderia lata (strain ATCC 17760 / DSM 23089 / LMG 22485 / NCIMB 9086 / R18194 / 383)</name>
    <dbReference type="NCBI Taxonomy" id="482957"/>
    <lineage>
        <taxon>Bacteria</taxon>
        <taxon>Pseudomonadati</taxon>
        <taxon>Pseudomonadota</taxon>
        <taxon>Betaproteobacteria</taxon>
        <taxon>Burkholderiales</taxon>
        <taxon>Burkholderiaceae</taxon>
        <taxon>Burkholderia</taxon>
        <taxon>Burkholderia cepacia complex</taxon>
    </lineage>
</organism>
<dbReference type="Proteomes" id="UP000494218">
    <property type="component" value="Unassembled WGS sequence"/>
</dbReference>
<dbReference type="AlphaFoldDB" id="A0A6P2NWL2"/>
<dbReference type="EMBL" id="CABVPW010000024">
    <property type="protein sequence ID" value="VWB99679.1"/>
    <property type="molecule type" value="Genomic_DNA"/>
</dbReference>
<gene>
    <name evidence="1" type="ORF">BLA23254_04744</name>
</gene>
<accession>A0A6P2NWL2</accession>
<reference evidence="1 2" key="1">
    <citation type="submission" date="2019-09" db="EMBL/GenBank/DDBJ databases">
        <authorList>
            <person name="Depoorter E."/>
        </authorList>
    </citation>
    <scope>NUCLEOTIDE SEQUENCE [LARGE SCALE GENOMIC DNA]</scope>
    <source>
        <strain evidence="1">LMG 23254</strain>
    </source>
</reference>
<proteinExistence type="predicted"/>
<name>A0A6P2NWL2_BURL3</name>
<protein>
    <submittedName>
        <fullName evidence="1">Uncharacterized protein</fullName>
    </submittedName>
</protein>
<evidence type="ECO:0000313" key="2">
    <source>
        <dbReference type="Proteomes" id="UP000494218"/>
    </source>
</evidence>
<sequence>MYFSEYIELSPNGKQLFGFLSSFIHMRSTAIRIEDKTRDGRHLGNASTGPMPKSSIIRRLNERLGRHANPAHVCAAVRLVA</sequence>
<evidence type="ECO:0000313" key="1">
    <source>
        <dbReference type="EMBL" id="VWB99679.1"/>
    </source>
</evidence>